<proteinExistence type="predicted"/>
<name>A0ABU5HDC0_9BACT</name>
<reference evidence="3 4" key="1">
    <citation type="submission" date="2023-12" db="EMBL/GenBank/DDBJ databases">
        <title>the genome sequence of Hyalangium sp. s54d21.</title>
        <authorList>
            <person name="Zhang X."/>
        </authorList>
    </citation>
    <scope>NUCLEOTIDE SEQUENCE [LARGE SCALE GENOMIC DNA]</scope>
    <source>
        <strain evidence="4">s54d21</strain>
    </source>
</reference>
<evidence type="ECO:0000313" key="3">
    <source>
        <dbReference type="EMBL" id="MDY7231452.1"/>
    </source>
</evidence>
<keyword evidence="4" id="KW-1185">Reference proteome</keyword>
<feature type="transmembrane region" description="Helical" evidence="2">
    <location>
        <begin position="53"/>
        <end position="74"/>
    </location>
</feature>
<accession>A0ABU5HDC0</accession>
<keyword evidence="2" id="KW-1133">Transmembrane helix</keyword>
<evidence type="ECO:0008006" key="5">
    <source>
        <dbReference type="Google" id="ProtNLM"/>
    </source>
</evidence>
<feature type="transmembrane region" description="Helical" evidence="2">
    <location>
        <begin position="133"/>
        <end position="150"/>
    </location>
</feature>
<sequence>MKRILLAVNHSYLFFGATLYVGVLWALHFFWYPSWTKMTVDIVQDHFILPTSAATRFFTLVVPLMFLASIIFLVTEWKTRFRWTAILSLLCISAATYVGQLHIIPVNKIIKAGVADQSQLTPLLQQWMVLNDIRWVLLTVMWLTLMYYFIAKGNLLQALAGPRRPVSVPTEASGKLAHPGKPLHAGSHS</sequence>
<dbReference type="Proteomes" id="UP001291309">
    <property type="component" value="Unassembled WGS sequence"/>
</dbReference>
<protein>
    <recommendedName>
        <fullName evidence="5">DUF1772 domain-containing protein</fullName>
    </recommendedName>
</protein>
<comment type="caution">
    <text evidence="3">The sequence shown here is derived from an EMBL/GenBank/DDBJ whole genome shotgun (WGS) entry which is preliminary data.</text>
</comment>
<dbReference type="RefSeq" id="WP_321550169.1">
    <property type="nucleotide sequence ID" value="NZ_JAXIVS010000015.1"/>
</dbReference>
<gene>
    <name evidence="3" type="ORF">SYV04_33985</name>
</gene>
<keyword evidence="2" id="KW-0812">Transmembrane</keyword>
<evidence type="ECO:0000256" key="2">
    <source>
        <dbReference type="SAM" id="Phobius"/>
    </source>
</evidence>
<feature type="region of interest" description="Disordered" evidence="1">
    <location>
        <begin position="170"/>
        <end position="189"/>
    </location>
</feature>
<evidence type="ECO:0000256" key="1">
    <source>
        <dbReference type="SAM" id="MobiDB-lite"/>
    </source>
</evidence>
<feature type="transmembrane region" description="Helical" evidence="2">
    <location>
        <begin position="81"/>
        <end position="99"/>
    </location>
</feature>
<evidence type="ECO:0000313" key="4">
    <source>
        <dbReference type="Proteomes" id="UP001291309"/>
    </source>
</evidence>
<dbReference type="EMBL" id="JAXIVS010000015">
    <property type="protein sequence ID" value="MDY7231452.1"/>
    <property type="molecule type" value="Genomic_DNA"/>
</dbReference>
<organism evidence="3 4">
    <name type="scientific">Hyalangium rubrum</name>
    <dbReference type="NCBI Taxonomy" id="3103134"/>
    <lineage>
        <taxon>Bacteria</taxon>
        <taxon>Pseudomonadati</taxon>
        <taxon>Myxococcota</taxon>
        <taxon>Myxococcia</taxon>
        <taxon>Myxococcales</taxon>
        <taxon>Cystobacterineae</taxon>
        <taxon>Archangiaceae</taxon>
        <taxon>Hyalangium</taxon>
    </lineage>
</organism>
<feature type="transmembrane region" description="Helical" evidence="2">
    <location>
        <begin position="12"/>
        <end position="33"/>
    </location>
</feature>
<keyword evidence="2" id="KW-0472">Membrane</keyword>